<gene>
    <name evidence="2" type="ORF">AUJ77_03855</name>
</gene>
<proteinExistence type="predicted"/>
<accession>A0A1J4V6P0</accession>
<dbReference type="InterPro" id="IPR007813">
    <property type="entry name" value="PilN"/>
</dbReference>
<name>A0A1J4V6P0_9BACT</name>
<protein>
    <submittedName>
        <fullName evidence="2">Uncharacterized protein</fullName>
    </submittedName>
</protein>
<keyword evidence="1" id="KW-0472">Membrane</keyword>
<evidence type="ECO:0000256" key="1">
    <source>
        <dbReference type="SAM" id="Phobius"/>
    </source>
</evidence>
<comment type="caution">
    <text evidence="2">The sequence shown here is derived from an EMBL/GenBank/DDBJ whole genome shotgun (WGS) entry which is preliminary data.</text>
</comment>
<feature type="transmembrane region" description="Helical" evidence="1">
    <location>
        <begin position="21"/>
        <end position="46"/>
    </location>
</feature>
<keyword evidence="1" id="KW-1133">Transmembrane helix</keyword>
<evidence type="ECO:0000313" key="3">
    <source>
        <dbReference type="Proteomes" id="UP000181992"/>
    </source>
</evidence>
<dbReference type="Pfam" id="PF05137">
    <property type="entry name" value="PilN"/>
    <property type="match status" value="1"/>
</dbReference>
<organism evidence="2 3">
    <name type="scientific">Candidatus Nomurabacteria bacterium CG1_02_43_90</name>
    <dbReference type="NCBI Taxonomy" id="1805281"/>
    <lineage>
        <taxon>Bacteria</taxon>
        <taxon>Candidatus Nomuraibacteriota</taxon>
    </lineage>
</organism>
<dbReference type="AlphaFoldDB" id="A0A1J4V6P0"/>
<evidence type="ECO:0000313" key="2">
    <source>
        <dbReference type="EMBL" id="OIO30238.1"/>
    </source>
</evidence>
<sequence length="182" mass="19914">MINLLPIEKKKQVLFEYRMRLGVVVIVAISALTTASLILLVPSYLLSVSKYNTATKELAILEATQGGGLQEKEVNAQISAMNKKIEFFLKGAGAQPFSPLEIISKILKIKASTIKIQSFVYSTNTQGRQLVITGNASSRDSLAEFVAALKEEPSFSRVELPISSYVKSSDIGFSLLIENTKK</sequence>
<dbReference type="Proteomes" id="UP000181992">
    <property type="component" value="Unassembled WGS sequence"/>
</dbReference>
<dbReference type="EMBL" id="MNVN01000022">
    <property type="protein sequence ID" value="OIO30238.1"/>
    <property type="molecule type" value="Genomic_DNA"/>
</dbReference>
<reference evidence="2 3" key="1">
    <citation type="journal article" date="2016" name="Environ. Microbiol.">
        <title>Genomic resolution of a cold subsurface aquifer community provides metabolic insights for novel microbes adapted to high CO concentrations.</title>
        <authorList>
            <person name="Probst A.J."/>
            <person name="Castelle C.J."/>
            <person name="Singh A."/>
            <person name="Brown C.T."/>
            <person name="Anantharaman K."/>
            <person name="Sharon I."/>
            <person name="Hug L.A."/>
            <person name="Burstein D."/>
            <person name="Emerson J.B."/>
            <person name="Thomas B.C."/>
            <person name="Banfield J.F."/>
        </authorList>
    </citation>
    <scope>NUCLEOTIDE SEQUENCE [LARGE SCALE GENOMIC DNA]</scope>
    <source>
        <strain evidence="2">CG1_02_43_90</strain>
    </source>
</reference>
<keyword evidence="1" id="KW-0812">Transmembrane</keyword>
<dbReference type="STRING" id="1805281.AUJ77_03855"/>